<dbReference type="InterPro" id="IPR036188">
    <property type="entry name" value="FAD/NAD-bd_sf"/>
</dbReference>
<protein>
    <recommendedName>
        <fullName evidence="2">FAD/NAD(P)-binding domain-containing protein</fullName>
    </recommendedName>
</protein>
<evidence type="ECO:0000313" key="1">
    <source>
        <dbReference type="EMBL" id="BFH74416.1"/>
    </source>
</evidence>
<dbReference type="GeneID" id="92355318"/>
<reference evidence="1" key="1">
    <citation type="submission" date="2024-03" db="EMBL/GenBank/DDBJ databases">
        <title>Complete genome sequence of Sulfurisphaera javensis strain KD-1.</title>
        <authorList>
            <person name="Sakai H."/>
            <person name="Nur N."/>
            <person name="Suwanto A."/>
            <person name="Kurosawa N."/>
        </authorList>
    </citation>
    <scope>NUCLEOTIDE SEQUENCE</scope>
    <source>
        <strain evidence="1">KD-1</strain>
    </source>
</reference>
<dbReference type="Gene3D" id="3.50.50.100">
    <property type="match status" value="1"/>
</dbReference>
<dbReference type="KEGG" id="sjv:SJAV_23600"/>
<dbReference type="PANTHER" id="PTHR43755">
    <property type="match status" value="1"/>
</dbReference>
<accession>A0AAT9GUN5</accession>
<dbReference type="PANTHER" id="PTHR43755:SF1">
    <property type="entry name" value="FAD-DEPENDENT PYRIDINE NUCLEOTIDE-DISULPHIDE OXIDOREDUCTASE"/>
    <property type="match status" value="1"/>
</dbReference>
<dbReference type="RefSeq" id="WP_369609930.1">
    <property type="nucleotide sequence ID" value="NZ_AP031322.1"/>
</dbReference>
<dbReference type="SUPFAM" id="SSF51905">
    <property type="entry name" value="FAD/NAD(P)-binding domain"/>
    <property type="match status" value="1"/>
</dbReference>
<proteinExistence type="predicted"/>
<organism evidence="1">
    <name type="scientific">Sulfurisphaera javensis</name>
    <dbReference type="NCBI Taxonomy" id="2049879"/>
    <lineage>
        <taxon>Archaea</taxon>
        <taxon>Thermoproteota</taxon>
        <taxon>Thermoprotei</taxon>
        <taxon>Sulfolobales</taxon>
        <taxon>Sulfolobaceae</taxon>
        <taxon>Sulfurisphaera</taxon>
    </lineage>
</organism>
<evidence type="ECO:0008006" key="2">
    <source>
        <dbReference type="Google" id="ProtNLM"/>
    </source>
</evidence>
<sequence length="288" mass="33327">MKTLIIGTGYAGLNAFHVIKDAELVSDNSTFIFYTAYLRSLFFGGKFSKKLNFIKEEKVIEYDLKSKWVKTTKNEYNVDNLIVAAGCDKNEIINTINTIVRKDKVSISSEDPFNDYLAIQIAFYLRKLGKEVKYNGRYMDYLGDKISSTILKYTEKYGIKYTEKAEDILPSCKPSYPFNFFKVNEYLQYENSFIIGDLISGFPKLGELAMRSGIYVGNYILGKTKKPFKPIFITIIDTGREGIHIRSDRLWGGSTEIVKVSKIRQLMKRFIEKYYLIRNGKMGFLYYL</sequence>
<name>A0AAT9GUN5_9CREN</name>
<dbReference type="AlphaFoldDB" id="A0AAT9GUN5"/>
<gene>
    <name evidence="1" type="ORF">SJAV_23600</name>
</gene>
<dbReference type="EMBL" id="AP031322">
    <property type="protein sequence ID" value="BFH74416.1"/>
    <property type="molecule type" value="Genomic_DNA"/>
</dbReference>
<dbReference type="InterPro" id="IPR052541">
    <property type="entry name" value="SQRD"/>
</dbReference>